<comment type="caution">
    <text evidence="2">The sequence shown here is derived from an EMBL/GenBank/DDBJ whole genome shotgun (WGS) entry which is preliminary data.</text>
</comment>
<organism evidence="2 3">
    <name type="scientific">Prorocentrum cordatum</name>
    <dbReference type="NCBI Taxonomy" id="2364126"/>
    <lineage>
        <taxon>Eukaryota</taxon>
        <taxon>Sar</taxon>
        <taxon>Alveolata</taxon>
        <taxon>Dinophyceae</taxon>
        <taxon>Prorocentrales</taxon>
        <taxon>Prorocentraceae</taxon>
        <taxon>Prorocentrum</taxon>
    </lineage>
</organism>
<feature type="compositionally biased region" description="Basic and acidic residues" evidence="1">
    <location>
        <begin position="1"/>
        <end position="18"/>
    </location>
</feature>
<feature type="region of interest" description="Disordered" evidence="1">
    <location>
        <begin position="1"/>
        <end position="21"/>
    </location>
</feature>
<gene>
    <name evidence="2" type="ORF">PCOR1329_LOCUS73605</name>
</gene>
<sequence>MKEEEGWRAQHAAGRDPIHGTSSRSALVFCLRLHDFSDSNGFSWLRPIFGVPGGAIESILDRTRPGRPAGSRVTSPGRMAIAVPARHIAAAAATQAAAHGSRAAVLP</sequence>
<accession>A0ABN9X971</accession>
<keyword evidence="3" id="KW-1185">Reference proteome</keyword>
<evidence type="ECO:0000256" key="1">
    <source>
        <dbReference type="SAM" id="MobiDB-lite"/>
    </source>
</evidence>
<dbReference type="Proteomes" id="UP001189429">
    <property type="component" value="Unassembled WGS sequence"/>
</dbReference>
<proteinExistence type="predicted"/>
<dbReference type="EMBL" id="CAUYUJ010019922">
    <property type="protein sequence ID" value="CAK0894589.1"/>
    <property type="molecule type" value="Genomic_DNA"/>
</dbReference>
<reference evidence="2" key="1">
    <citation type="submission" date="2023-10" db="EMBL/GenBank/DDBJ databases">
        <authorList>
            <person name="Chen Y."/>
            <person name="Shah S."/>
            <person name="Dougan E. K."/>
            <person name="Thang M."/>
            <person name="Chan C."/>
        </authorList>
    </citation>
    <scope>NUCLEOTIDE SEQUENCE [LARGE SCALE GENOMIC DNA]</scope>
</reference>
<feature type="non-terminal residue" evidence="2">
    <location>
        <position position="107"/>
    </location>
</feature>
<name>A0ABN9X971_9DINO</name>
<evidence type="ECO:0000313" key="2">
    <source>
        <dbReference type="EMBL" id="CAK0894589.1"/>
    </source>
</evidence>
<evidence type="ECO:0000313" key="3">
    <source>
        <dbReference type="Proteomes" id="UP001189429"/>
    </source>
</evidence>
<protein>
    <submittedName>
        <fullName evidence="2">Uncharacterized protein</fullName>
    </submittedName>
</protein>